<protein>
    <submittedName>
        <fullName evidence="1">Uncharacterized protein</fullName>
    </submittedName>
</protein>
<evidence type="ECO:0000313" key="2">
    <source>
        <dbReference type="Proteomes" id="UP000236721"/>
    </source>
</evidence>
<reference evidence="2" key="1">
    <citation type="submission" date="2016-10" db="EMBL/GenBank/DDBJ databases">
        <authorList>
            <person name="Varghese N."/>
            <person name="Submissions S."/>
        </authorList>
    </citation>
    <scope>NUCLEOTIDE SEQUENCE [LARGE SCALE GENOMIC DNA]</scope>
    <source>
        <strain evidence="2">CGMCC 1.7062</strain>
    </source>
</reference>
<organism evidence="1 2">
    <name type="scientific">Vibrio hangzhouensis</name>
    <dbReference type="NCBI Taxonomy" id="462991"/>
    <lineage>
        <taxon>Bacteria</taxon>
        <taxon>Pseudomonadati</taxon>
        <taxon>Pseudomonadota</taxon>
        <taxon>Gammaproteobacteria</taxon>
        <taxon>Vibrionales</taxon>
        <taxon>Vibrionaceae</taxon>
        <taxon>Vibrio</taxon>
    </lineage>
</organism>
<dbReference type="EMBL" id="FNVG01000010">
    <property type="protein sequence ID" value="SEG27471.1"/>
    <property type="molecule type" value="Genomic_DNA"/>
</dbReference>
<evidence type="ECO:0000313" key="1">
    <source>
        <dbReference type="EMBL" id="SEG27471.1"/>
    </source>
</evidence>
<name>A0A1H5YTM3_9VIBR</name>
<sequence>MWTTQIRERNSMASEITERIRFNMVLAKCIELTENMPTDCYKNLSNKIGKR</sequence>
<gene>
    <name evidence="1" type="ORF">SAMN04488244_11020</name>
</gene>
<dbReference type="AlphaFoldDB" id="A0A1H5YTM3"/>
<accession>A0A1H5YTM3</accession>
<keyword evidence="2" id="KW-1185">Reference proteome</keyword>
<proteinExistence type="predicted"/>
<dbReference type="Proteomes" id="UP000236721">
    <property type="component" value="Unassembled WGS sequence"/>
</dbReference>